<dbReference type="PANTHER" id="PTHR24249">
    <property type="entry name" value="HISTAMINE RECEPTOR-RELATED G-PROTEIN COUPLED RECEPTOR"/>
    <property type="match status" value="1"/>
</dbReference>
<dbReference type="InterPro" id="IPR000276">
    <property type="entry name" value="GPCR_Rhodpsn"/>
</dbReference>
<dbReference type="Proteomes" id="UP000275408">
    <property type="component" value="Unassembled WGS sequence"/>
</dbReference>
<feature type="transmembrane region" description="Helical" evidence="10">
    <location>
        <begin position="140"/>
        <end position="162"/>
    </location>
</feature>
<dbReference type="GO" id="GO:0004930">
    <property type="term" value="F:G protein-coupled receptor activity"/>
    <property type="evidence" value="ECO:0007669"/>
    <property type="project" value="UniProtKB-KW"/>
</dbReference>
<keyword evidence="3 9" id="KW-0812">Transmembrane</keyword>
<evidence type="ECO:0000256" key="4">
    <source>
        <dbReference type="ARBA" id="ARBA00022989"/>
    </source>
</evidence>
<feature type="transmembrane region" description="Helical" evidence="10">
    <location>
        <begin position="32"/>
        <end position="52"/>
    </location>
</feature>
<feature type="transmembrane region" description="Helical" evidence="10">
    <location>
        <begin position="182"/>
        <end position="210"/>
    </location>
</feature>
<sequence length="327" mass="38135">MSYQTEKGENMTDLGENMGSENQDYGIPLDTIPAIVIMVLILVINSGVILLISYYSSLRTSSNIILASLAVSDFLVGLVGIPLLVACSSTLISSICVSSYTFFTFMALSTVLHITVMTCDRYIYIMWALRYCEIVRRGRVLTVLGLTWFLSLSSLIRLWWTWNINVQTAEEDLAPMRQKETILFLFNIVMFFLVPLIVMIVLDVHMLLLLRRQCQRIARENLPTEFVKREKKLQRRRRRAVLTCVLLLTLYVIFWLPYFILEILQQNHQGQLPKQVVIIIYYLRIFTSVFNPLTYTLRKYDLKKKAKYIVRKFFCCRNENDSPEKFV</sequence>
<evidence type="ECO:0000256" key="1">
    <source>
        <dbReference type="ARBA" id="ARBA00004651"/>
    </source>
</evidence>
<evidence type="ECO:0000256" key="3">
    <source>
        <dbReference type="ARBA" id="ARBA00022692"/>
    </source>
</evidence>
<comment type="subcellular location">
    <subcellularLocation>
        <location evidence="1">Cell membrane</location>
        <topology evidence="1">Multi-pass membrane protein</topology>
    </subcellularLocation>
</comment>
<evidence type="ECO:0000256" key="9">
    <source>
        <dbReference type="RuleBase" id="RU000688"/>
    </source>
</evidence>
<name>A0A3M6UM59_POCDA</name>
<protein>
    <recommendedName>
        <fullName evidence="11">G-protein coupled receptors family 1 profile domain-containing protein</fullName>
    </recommendedName>
</protein>
<dbReference type="PROSITE" id="PS50262">
    <property type="entry name" value="G_PROTEIN_RECEP_F1_2"/>
    <property type="match status" value="1"/>
</dbReference>
<keyword evidence="6 10" id="KW-0472">Membrane</keyword>
<keyword evidence="7 9" id="KW-0675">Receptor</keyword>
<evidence type="ECO:0000256" key="8">
    <source>
        <dbReference type="ARBA" id="ARBA00023224"/>
    </source>
</evidence>
<dbReference type="Gene3D" id="1.20.1070.10">
    <property type="entry name" value="Rhodopsin 7-helix transmembrane proteins"/>
    <property type="match status" value="1"/>
</dbReference>
<proteinExistence type="inferred from homology"/>
<evidence type="ECO:0000256" key="7">
    <source>
        <dbReference type="ARBA" id="ARBA00023170"/>
    </source>
</evidence>
<accession>A0A3M6UM59</accession>
<feature type="transmembrane region" description="Helical" evidence="10">
    <location>
        <begin position="278"/>
        <end position="297"/>
    </location>
</feature>
<dbReference type="PROSITE" id="PS00237">
    <property type="entry name" value="G_PROTEIN_RECEP_F1_1"/>
    <property type="match status" value="1"/>
</dbReference>
<evidence type="ECO:0000256" key="2">
    <source>
        <dbReference type="ARBA" id="ARBA00022475"/>
    </source>
</evidence>
<feature type="transmembrane region" description="Helical" evidence="10">
    <location>
        <begin position="64"/>
        <end position="85"/>
    </location>
</feature>
<evidence type="ECO:0000256" key="10">
    <source>
        <dbReference type="SAM" id="Phobius"/>
    </source>
</evidence>
<comment type="similarity">
    <text evidence="9">Belongs to the G-protein coupled receptor 1 family.</text>
</comment>
<evidence type="ECO:0000259" key="11">
    <source>
        <dbReference type="PROSITE" id="PS50262"/>
    </source>
</evidence>
<dbReference type="InterPro" id="IPR050569">
    <property type="entry name" value="TAAR"/>
</dbReference>
<reference evidence="12 13" key="1">
    <citation type="journal article" date="2018" name="Sci. Rep.">
        <title>Comparative analysis of the Pocillopora damicornis genome highlights role of immune system in coral evolution.</title>
        <authorList>
            <person name="Cunning R."/>
            <person name="Bay R.A."/>
            <person name="Gillette P."/>
            <person name="Baker A.C."/>
            <person name="Traylor-Knowles N."/>
        </authorList>
    </citation>
    <scope>NUCLEOTIDE SEQUENCE [LARGE SCALE GENOMIC DNA]</scope>
    <source>
        <strain evidence="12">RSMAS</strain>
        <tissue evidence="12">Whole animal</tissue>
    </source>
</reference>
<dbReference type="EMBL" id="RCHS01001212">
    <property type="protein sequence ID" value="RMX54725.1"/>
    <property type="molecule type" value="Genomic_DNA"/>
</dbReference>
<evidence type="ECO:0000313" key="13">
    <source>
        <dbReference type="Proteomes" id="UP000275408"/>
    </source>
</evidence>
<feature type="transmembrane region" description="Helical" evidence="10">
    <location>
        <begin position="240"/>
        <end position="258"/>
    </location>
</feature>
<evidence type="ECO:0000256" key="6">
    <source>
        <dbReference type="ARBA" id="ARBA00023136"/>
    </source>
</evidence>
<evidence type="ECO:0000313" key="12">
    <source>
        <dbReference type="EMBL" id="RMX54725.1"/>
    </source>
</evidence>
<dbReference type="Pfam" id="PF00001">
    <property type="entry name" value="7tm_1"/>
    <property type="match status" value="1"/>
</dbReference>
<dbReference type="OMA" id="RECLAHE"/>
<dbReference type="PANTHER" id="PTHR24249:SF372">
    <property type="entry name" value="G-PROTEIN COUPLED RECEPTORS FAMILY 1 PROFILE DOMAIN-CONTAINING PROTEIN"/>
    <property type="match status" value="1"/>
</dbReference>
<dbReference type="SUPFAM" id="SSF81321">
    <property type="entry name" value="Family A G protein-coupled receptor-like"/>
    <property type="match status" value="1"/>
</dbReference>
<dbReference type="GO" id="GO:0005886">
    <property type="term" value="C:plasma membrane"/>
    <property type="evidence" value="ECO:0007669"/>
    <property type="project" value="UniProtKB-SubCell"/>
</dbReference>
<keyword evidence="4 10" id="KW-1133">Transmembrane helix</keyword>
<gene>
    <name evidence="12" type="ORF">pdam_00011517</name>
</gene>
<keyword evidence="5 9" id="KW-0297">G-protein coupled receptor</keyword>
<dbReference type="CDD" id="cd00637">
    <property type="entry name" value="7tm_classA_rhodopsin-like"/>
    <property type="match status" value="1"/>
</dbReference>
<feature type="transmembrane region" description="Helical" evidence="10">
    <location>
        <begin position="91"/>
        <end position="119"/>
    </location>
</feature>
<keyword evidence="8 9" id="KW-0807">Transducer</keyword>
<keyword evidence="13" id="KW-1185">Reference proteome</keyword>
<dbReference type="OrthoDB" id="10011551at2759"/>
<evidence type="ECO:0000256" key="5">
    <source>
        <dbReference type="ARBA" id="ARBA00023040"/>
    </source>
</evidence>
<dbReference type="InterPro" id="IPR017452">
    <property type="entry name" value="GPCR_Rhodpsn_7TM"/>
</dbReference>
<dbReference type="AlphaFoldDB" id="A0A3M6UM59"/>
<feature type="domain" description="G-protein coupled receptors family 1 profile" evidence="11">
    <location>
        <begin position="44"/>
        <end position="295"/>
    </location>
</feature>
<keyword evidence="2" id="KW-1003">Cell membrane</keyword>
<dbReference type="PRINTS" id="PR00237">
    <property type="entry name" value="GPCRRHODOPSN"/>
</dbReference>
<organism evidence="12 13">
    <name type="scientific">Pocillopora damicornis</name>
    <name type="common">Cauliflower coral</name>
    <name type="synonym">Millepora damicornis</name>
    <dbReference type="NCBI Taxonomy" id="46731"/>
    <lineage>
        <taxon>Eukaryota</taxon>
        <taxon>Metazoa</taxon>
        <taxon>Cnidaria</taxon>
        <taxon>Anthozoa</taxon>
        <taxon>Hexacorallia</taxon>
        <taxon>Scleractinia</taxon>
        <taxon>Astrocoeniina</taxon>
        <taxon>Pocilloporidae</taxon>
        <taxon>Pocillopora</taxon>
    </lineage>
</organism>
<dbReference type="STRING" id="46731.A0A3M6UM59"/>
<comment type="caution">
    <text evidence="12">The sequence shown here is derived from an EMBL/GenBank/DDBJ whole genome shotgun (WGS) entry which is preliminary data.</text>
</comment>